<keyword evidence="1" id="KW-0472">Membrane</keyword>
<feature type="transmembrane region" description="Helical" evidence="1">
    <location>
        <begin position="50"/>
        <end position="70"/>
    </location>
</feature>
<accession>D7E457</accession>
<dbReference type="KEGG" id="naz:Aazo_3732"/>
<organism evidence="2 3">
    <name type="scientific">Nostoc azollae (strain 0708)</name>
    <name type="common">Anabaena azollae (strain 0708)</name>
    <dbReference type="NCBI Taxonomy" id="551115"/>
    <lineage>
        <taxon>Bacteria</taxon>
        <taxon>Bacillati</taxon>
        <taxon>Cyanobacteriota</taxon>
        <taxon>Cyanophyceae</taxon>
        <taxon>Nostocales</taxon>
        <taxon>Nostocaceae</taxon>
        <taxon>Trichormus</taxon>
    </lineage>
</organism>
<dbReference type="EMBL" id="CP002059">
    <property type="protein sequence ID" value="ADI65275.1"/>
    <property type="molecule type" value="Genomic_DNA"/>
</dbReference>
<keyword evidence="1" id="KW-0812">Transmembrane</keyword>
<reference evidence="2 3" key="1">
    <citation type="journal article" date="2010" name="PLoS ONE">
        <title>Genome erosion in a nitrogen-fixing vertically transmitted endosymbiotic multicellular cyanobacterium.</title>
        <authorList>
            <person name="Ran L."/>
            <person name="Larsson J."/>
            <person name="Vigil-Stenman T."/>
            <person name="Nylander J.A."/>
            <person name="Ininbergs K."/>
            <person name="Zheng W.W."/>
            <person name="Lapidus A."/>
            <person name="Lowry S."/>
            <person name="Haselkorn R."/>
            <person name="Bergman B."/>
        </authorList>
    </citation>
    <scope>NUCLEOTIDE SEQUENCE [LARGE SCALE GENOMIC DNA]</scope>
    <source>
        <strain evidence="2 3">0708</strain>
    </source>
</reference>
<gene>
    <name evidence="2" type="ordered locus">Aazo_3732</name>
</gene>
<dbReference type="AlphaFoldDB" id="D7E457"/>
<sequence length="72" mass="7743">MLVGVTAPGIDGLITPFDCAPPKGDMSVHTTMTSNVLQSNFFHPFPPGGWVMLFLLGRPGLYWAIAVVLLDN</sequence>
<evidence type="ECO:0000313" key="2">
    <source>
        <dbReference type="EMBL" id="ADI65275.1"/>
    </source>
</evidence>
<keyword evidence="1" id="KW-1133">Transmembrane helix</keyword>
<protein>
    <submittedName>
        <fullName evidence="2">Uncharacterized protein</fullName>
    </submittedName>
</protein>
<dbReference type="Proteomes" id="UP000001511">
    <property type="component" value="Chromosome"/>
</dbReference>
<keyword evidence="3" id="KW-1185">Reference proteome</keyword>
<dbReference type="HOGENOM" id="CLU_2718324_0_0_3"/>
<proteinExistence type="predicted"/>
<name>D7E457_NOSA0</name>
<evidence type="ECO:0000313" key="3">
    <source>
        <dbReference type="Proteomes" id="UP000001511"/>
    </source>
</evidence>
<evidence type="ECO:0000256" key="1">
    <source>
        <dbReference type="SAM" id="Phobius"/>
    </source>
</evidence>